<name>A0A7C9BGB4_9BACT</name>
<reference evidence="3 4" key="1">
    <citation type="submission" date="2019-10" db="EMBL/GenBank/DDBJ databases">
        <title>Draft Genome Sequence of Cytophagaceae sp. SJW1-29.</title>
        <authorList>
            <person name="Choi A."/>
        </authorList>
    </citation>
    <scope>NUCLEOTIDE SEQUENCE [LARGE SCALE GENOMIC DNA]</scope>
    <source>
        <strain evidence="3 4">SJW1-29</strain>
    </source>
</reference>
<comment type="caution">
    <text evidence="3">The sequence shown here is derived from an EMBL/GenBank/DDBJ whole genome shotgun (WGS) entry which is preliminary data.</text>
</comment>
<organism evidence="3 4">
    <name type="scientific">Salmonirosea aquatica</name>
    <dbReference type="NCBI Taxonomy" id="2654236"/>
    <lineage>
        <taxon>Bacteria</taxon>
        <taxon>Pseudomonadati</taxon>
        <taxon>Bacteroidota</taxon>
        <taxon>Cytophagia</taxon>
        <taxon>Cytophagales</taxon>
        <taxon>Spirosomataceae</taxon>
        <taxon>Salmonirosea</taxon>
    </lineage>
</organism>
<dbReference type="InterPro" id="IPR012577">
    <property type="entry name" value="NIPSNAP"/>
</dbReference>
<feature type="domain" description="NIPSNAP" evidence="2">
    <location>
        <begin position="157"/>
        <end position="249"/>
    </location>
</feature>
<gene>
    <name evidence="3" type="ORF">GBK04_13800</name>
</gene>
<evidence type="ECO:0000313" key="3">
    <source>
        <dbReference type="EMBL" id="MPR34401.1"/>
    </source>
</evidence>
<evidence type="ECO:0000256" key="1">
    <source>
        <dbReference type="SAM" id="SignalP"/>
    </source>
</evidence>
<dbReference type="InterPro" id="IPR011008">
    <property type="entry name" value="Dimeric_a/b-barrel"/>
</dbReference>
<keyword evidence="1" id="KW-0732">Signal</keyword>
<feature type="signal peptide" evidence="1">
    <location>
        <begin position="1"/>
        <end position="29"/>
    </location>
</feature>
<dbReference type="SUPFAM" id="SSF54909">
    <property type="entry name" value="Dimeric alpha+beta barrel"/>
    <property type="match status" value="2"/>
</dbReference>
<dbReference type="Pfam" id="PF07978">
    <property type="entry name" value="NIPSNAP"/>
    <property type="match status" value="1"/>
</dbReference>
<dbReference type="Gene3D" id="3.30.70.100">
    <property type="match status" value="2"/>
</dbReference>
<keyword evidence="4" id="KW-1185">Reference proteome</keyword>
<dbReference type="RefSeq" id="WP_152760593.1">
    <property type="nucleotide sequence ID" value="NZ_WHLY01000002.1"/>
</dbReference>
<feature type="chain" id="PRO_5028890543" evidence="1">
    <location>
        <begin position="30"/>
        <end position="262"/>
    </location>
</feature>
<dbReference type="EMBL" id="WHLY01000002">
    <property type="protein sequence ID" value="MPR34401.1"/>
    <property type="molecule type" value="Genomic_DNA"/>
</dbReference>
<evidence type="ECO:0000259" key="2">
    <source>
        <dbReference type="Pfam" id="PF07978"/>
    </source>
</evidence>
<proteinExistence type="predicted"/>
<dbReference type="Proteomes" id="UP000479293">
    <property type="component" value="Unassembled WGS sequence"/>
</dbReference>
<sequence>MKNKLLPRHLAFFLSFVLPFLLFSLTTSARPPKKEYYELKIYHVKGPQMAMMDTYLKNAYIPAAHRAGIKDVGVFKAADSDSLLYVLTPLKSLDQLATFSQALEKDKTYQADGKSYIESEFKEPAYQKFETIVLEAFEGAEQHRKPNLTAPMSQRVYELRSYESPSEKRHLNKVDMFIKGGEIGIFNKLGFNPVFFARVIAGSHMPNLMYMTTFEDKASRDAHWKAFGSDPDWNKLKVMPEYQNNMNSPVIFFLQPKDYSDI</sequence>
<protein>
    <submittedName>
        <fullName evidence="3">NIPSNAP family containing protein</fullName>
    </submittedName>
</protein>
<dbReference type="AlphaFoldDB" id="A0A7C9BGB4"/>
<accession>A0A7C9BGB4</accession>
<evidence type="ECO:0000313" key="4">
    <source>
        <dbReference type="Proteomes" id="UP000479293"/>
    </source>
</evidence>